<evidence type="ECO:0000256" key="1">
    <source>
        <dbReference type="ARBA" id="ARBA00022679"/>
    </source>
</evidence>
<proteinExistence type="predicted"/>
<reference evidence="3 4" key="1">
    <citation type="submission" date="2019-03" db="EMBL/GenBank/DDBJ databases">
        <title>Cohnella endophytica sp. nov., a novel endophytic bacterium isolated from bark of Sonneratia apetala.</title>
        <authorList>
            <person name="Tuo L."/>
        </authorList>
    </citation>
    <scope>NUCLEOTIDE SEQUENCE [LARGE SCALE GENOMIC DNA]</scope>
    <source>
        <strain evidence="3 4">CCTCC AB 208254</strain>
    </source>
</reference>
<evidence type="ECO:0000259" key="2">
    <source>
        <dbReference type="Pfam" id="PF00534"/>
    </source>
</evidence>
<gene>
    <name evidence="3" type="ORF">E2980_09750</name>
</gene>
<protein>
    <submittedName>
        <fullName evidence="3">Glycosyltransferase family 1 protein</fullName>
    </submittedName>
</protein>
<dbReference type="Proteomes" id="UP000297900">
    <property type="component" value="Unassembled WGS sequence"/>
</dbReference>
<dbReference type="CDD" id="cd03809">
    <property type="entry name" value="GT4_MtfB-like"/>
    <property type="match status" value="1"/>
</dbReference>
<dbReference type="GO" id="GO:0016757">
    <property type="term" value="F:glycosyltransferase activity"/>
    <property type="evidence" value="ECO:0007669"/>
    <property type="project" value="InterPro"/>
</dbReference>
<feature type="domain" description="Glycosyl transferase family 1" evidence="2">
    <location>
        <begin position="173"/>
        <end position="336"/>
    </location>
</feature>
<evidence type="ECO:0000313" key="4">
    <source>
        <dbReference type="Proteomes" id="UP000297900"/>
    </source>
</evidence>
<dbReference type="PANTHER" id="PTHR46401">
    <property type="entry name" value="GLYCOSYLTRANSFERASE WBBK-RELATED"/>
    <property type="match status" value="1"/>
</dbReference>
<name>A0A4Y8M341_9BACL</name>
<dbReference type="Pfam" id="PF00534">
    <property type="entry name" value="Glycos_transf_1"/>
    <property type="match status" value="1"/>
</dbReference>
<keyword evidence="1 3" id="KW-0808">Transferase</keyword>
<dbReference type="OrthoDB" id="9797829at2"/>
<dbReference type="GO" id="GO:0009103">
    <property type="term" value="P:lipopolysaccharide biosynthetic process"/>
    <property type="evidence" value="ECO:0007669"/>
    <property type="project" value="TreeGrafter"/>
</dbReference>
<dbReference type="AlphaFoldDB" id="A0A4Y8M341"/>
<dbReference type="InterPro" id="IPR001296">
    <property type="entry name" value="Glyco_trans_1"/>
</dbReference>
<dbReference type="EMBL" id="SOMN01000010">
    <property type="protein sequence ID" value="TFE27179.1"/>
    <property type="molecule type" value="Genomic_DNA"/>
</dbReference>
<dbReference type="SUPFAM" id="SSF53756">
    <property type="entry name" value="UDP-Glycosyltransferase/glycogen phosphorylase"/>
    <property type="match status" value="1"/>
</dbReference>
<sequence>MRIGIDMNFAQNASVFEGIGNYSFSHIAHLLDHPDVQLFYFQPNYSGLSSEVFKAELSRFIIQNNIDVFHFPSPMEIPFPEIIDNDQLPQVRFTAVVYDLIPAVFPKVYFQNMVVQHRYFLQLAMLQKLDHLFSISDYTRNDLIRFGFSDKKITTIGIGCEDFFHLTEGGNRPIPFLPENKPYVLAFSPADFRKNARSLIQAFVQMIERAQDNDVQLVFVNHVPEPIQEQLHSISADSGLSDRIHFIGRVSKSQLLQIYNRAIGVAFPTLYEGAGLPVLEAMQCAVPVLTSTTTSMPEMVGDAAILVDPHDVSSISKGLEALCFDVELRERLIRDASIQAEQFKWNVVADRTLAEFRKLAARAPRVKEEEGILNKSLIEDSEEKTKITTDKNETIIYDTIIYDTLNPVRKNNNKKTKRLKKRRMDEMQADLDLMIKELKKEKSK</sequence>
<organism evidence="3 4">
    <name type="scientific">Cohnella luojiensis</name>
    <dbReference type="NCBI Taxonomy" id="652876"/>
    <lineage>
        <taxon>Bacteria</taxon>
        <taxon>Bacillati</taxon>
        <taxon>Bacillota</taxon>
        <taxon>Bacilli</taxon>
        <taxon>Bacillales</taxon>
        <taxon>Paenibacillaceae</taxon>
        <taxon>Cohnella</taxon>
    </lineage>
</organism>
<keyword evidence="4" id="KW-1185">Reference proteome</keyword>
<comment type="caution">
    <text evidence="3">The sequence shown here is derived from an EMBL/GenBank/DDBJ whole genome shotgun (WGS) entry which is preliminary data.</text>
</comment>
<accession>A0A4Y8M341</accession>
<dbReference type="Gene3D" id="3.40.50.2000">
    <property type="entry name" value="Glycogen Phosphorylase B"/>
    <property type="match status" value="2"/>
</dbReference>
<evidence type="ECO:0000313" key="3">
    <source>
        <dbReference type="EMBL" id="TFE27179.1"/>
    </source>
</evidence>
<dbReference type="RefSeq" id="WP_135152004.1">
    <property type="nucleotide sequence ID" value="NZ_SOMN01000010.1"/>
</dbReference>
<dbReference type="PANTHER" id="PTHR46401:SF2">
    <property type="entry name" value="GLYCOSYLTRANSFERASE WBBK-RELATED"/>
    <property type="match status" value="1"/>
</dbReference>